<proteinExistence type="predicted"/>
<evidence type="ECO:0000313" key="1">
    <source>
        <dbReference type="EMBL" id="KIH83060.1"/>
    </source>
</evidence>
<dbReference type="PATRIC" id="fig|226910.6.peg.3239"/>
<protein>
    <submittedName>
        <fullName evidence="1">Uncharacterized protein</fullName>
    </submittedName>
</protein>
<comment type="caution">
    <text evidence="1">The sequence shown here is derived from an EMBL/GenBank/DDBJ whole genome shotgun (WGS) entry which is preliminary data.</text>
</comment>
<dbReference type="EMBL" id="JXDG01000041">
    <property type="protein sequence ID" value="KIH83060.1"/>
    <property type="molecule type" value="Genomic_DNA"/>
</dbReference>
<organism evidence="1 2">
    <name type="scientific">Pseudomonas batumici</name>
    <dbReference type="NCBI Taxonomy" id="226910"/>
    <lineage>
        <taxon>Bacteria</taxon>
        <taxon>Pseudomonadati</taxon>
        <taxon>Pseudomonadota</taxon>
        <taxon>Gammaproteobacteria</taxon>
        <taxon>Pseudomonadales</taxon>
        <taxon>Pseudomonadaceae</taxon>
        <taxon>Pseudomonas</taxon>
    </lineage>
</organism>
<keyword evidence="2" id="KW-1185">Reference proteome</keyword>
<evidence type="ECO:0000313" key="2">
    <source>
        <dbReference type="Proteomes" id="UP000031535"/>
    </source>
</evidence>
<name>A0A0C2I842_9PSED</name>
<dbReference type="STRING" id="226910.UCMB321_3250"/>
<accession>A0A0C2I842</accession>
<sequence length="46" mass="5087">MTPCEGCVHPKTHGERGKAQSVVRLFMKCVETPTCRSQLAGDGRQR</sequence>
<reference evidence="1 2" key="1">
    <citation type="submission" date="2015-01" db="EMBL/GenBank/DDBJ databases">
        <title>Complete genome of Pseudomonas batumici UCM B-321 producer of the batumin antibiotic with strong antistaphilococcal and potential anticancer activity.</title>
        <authorList>
            <person name="Klochko V.V."/>
            <person name="Zelena L.B."/>
            <person name="Elena K.A."/>
            <person name="Reva O.N."/>
        </authorList>
    </citation>
    <scope>NUCLEOTIDE SEQUENCE [LARGE SCALE GENOMIC DNA]</scope>
    <source>
        <strain evidence="1 2">UCM B-321</strain>
    </source>
</reference>
<gene>
    <name evidence="1" type="ORF">UCMB321_3250</name>
</gene>
<dbReference type="AlphaFoldDB" id="A0A0C2I842"/>
<dbReference type="Proteomes" id="UP000031535">
    <property type="component" value="Unassembled WGS sequence"/>
</dbReference>